<keyword evidence="3" id="KW-1185">Reference proteome</keyword>
<evidence type="ECO:0000256" key="1">
    <source>
        <dbReference type="PROSITE-ProRule" id="PRU00339"/>
    </source>
</evidence>
<dbReference type="InterPro" id="IPR011990">
    <property type="entry name" value="TPR-like_helical_dom_sf"/>
</dbReference>
<protein>
    <submittedName>
        <fullName evidence="2">Tetratricopeptide repeat protein</fullName>
    </submittedName>
</protein>
<accession>A0A517M1P5</accession>
<dbReference type="Gene3D" id="1.25.40.10">
    <property type="entry name" value="Tetratricopeptide repeat domain"/>
    <property type="match status" value="2"/>
</dbReference>
<evidence type="ECO:0000313" key="2">
    <source>
        <dbReference type="EMBL" id="QDS88804.1"/>
    </source>
</evidence>
<evidence type="ECO:0000313" key="3">
    <source>
        <dbReference type="Proteomes" id="UP000319557"/>
    </source>
</evidence>
<name>A0A517M1P5_9BACT</name>
<keyword evidence="1" id="KW-0802">TPR repeat</keyword>
<dbReference type="KEGG" id="ruv:EC9_29990"/>
<reference evidence="2 3" key="1">
    <citation type="submission" date="2019-02" db="EMBL/GenBank/DDBJ databases">
        <title>Deep-cultivation of Planctomycetes and their phenomic and genomic characterization uncovers novel biology.</title>
        <authorList>
            <person name="Wiegand S."/>
            <person name="Jogler M."/>
            <person name="Boedeker C."/>
            <person name="Pinto D."/>
            <person name="Vollmers J."/>
            <person name="Rivas-Marin E."/>
            <person name="Kohn T."/>
            <person name="Peeters S.H."/>
            <person name="Heuer A."/>
            <person name="Rast P."/>
            <person name="Oberbeckmann S."/>
            <person name="Bunk B."/>
            <person name="Jeske O."/>
            <person name="Meyerdierks A."/>
            <person name="Storesund J.E."/>
            <person name="Kallscheuer N."/>
            <person name="Luecker S."/>
            <person name="Lage O.M."/>
            <person name="Pohl T."/>
            <person name="Merkel B.J."/>
            <person name="Hornburger P."/>
            <person name="Mueller R.-W."/>
            <person name="Bruemmer F."/>
            <person name="Labrenz M."/>
            <person name="Spormann A.M."/>
            <person name="Op den Camp H."/>
            <person name="Overmann J."/>
            <person name="Amann R."/>
            <person name="Jetten M.S.M."/>
            <person name="Mascher T."/>
            <person name="Medema M.H."/>
            <person name="Devos D.P."/>
            <person name="Kaster A.-K."/>
            <person name="Ovreas L."/>
            <person name="Rohde M."/>
            <person name="Galperin M.Y."/>
            <person name="Jogler C."/>
        </authorList>
    </citation>
    <scope>NUCLEOTIDE SEQUENCE [LARGE SCALE GENOMIC DNA]</scope>
    <source>
        <strain evidence="2 3">EC9</strain>
    </source>
</reference>
<dbReference type="EMBL" id="CP036261">
    <property type="protein sequence ID" value="QDS88804.1"/>
    <property type="molecule type" value="Genomic_DNA"/>
</dbReference>
<gene>
    <name evidence="2" type="ORF">EC9_29990</name>
</gene>
<feature type="repeat" description="TPR" evidence="1">
    <location>
        <begin position="588"/>
        <end position="621"/>
    </location>
</feature>
<dbReference type="SMART" id="SM00028">
    <property type="entry name" value="TPR"/>
    <property type="match status" value="2"/>
</dbReference>
<dbReference type="OrthoDB" id="228255at2"/>
<dbReference type="SUPFAM" id="SSF48452">
    <property type="entry name" value="TPR-like"/>
    <property type="match status" value="1"/>
</dbReference>
<dbReference type="InterPro" id="IPR019734">
    <property type="entry name" value="TPR_rpt"/>
</dbReference>
<dbReference type="PROSITE" id="PS50005">
    <property type="entry name" value="TPR"/>
    <property type="match status" value="1"/>
</dbReference>
<dbReference type="Proteomes" id="UP000319557">
    <property type="component" value="Chromosome"/>
</dbReference>
<sequence>MMVSKMPKPTLPFPTATAVAAVVFGLMGIVFAGSLPRLAADDRPDAQGDLQLREQVDRLIDQLGDPSYAKRIRARGELQRMGLLAFDALHAAQMNDDSEIAMAARYLVESLQVSWSTEDDSTDVRQILSEYGSQSEVERKSRMDRLAALPDREGLAALCRLVRFETKLRLSRSAALLIMQQPIAATVEGRRRNSAVIEESLGSNAREAAKWLNLYARDLAGGEYDGPAWRAFISAERDRVASQTTRSSDDLAVLELYRICAVRAAEFGLESESLDLATESLELVESRKQPLRDAVEWALDHKMWTIVLQLLRRDPSDFKNDAWLSYAVAQALAETDNEKEGERWVAQALELAPLAPLNEDGSSPMTADARQQATQRHLLVAMELVGRGRFDWAQREYRYVIDRCPIDTSSSADARWKLAMIQSEFEQHRDAAETLQPTVERMKIDRDFRRIVERELIYSFDDFEARMHYNAALGHLQAEQPEEAAEALKAAIAADPLDGDILIAMYRYPGDEQWKRDTNRAMRTALTEFERMIRDEERQIVGINQLQRKRIISHYCNQYAWLAANTNGDLKRALAYSRRSLELTPKLASLTDTLSHCYYALGDYDAAVRTQREAVALEPHSPPIRRQLEFFIKKQQEHHAKQNAASDDS</sequence>
<dbReference type="AlphaFoldDB" id="A0A517M1P5"/>
<dbReference type="Pfam" id="PF13181">
    <property type="entry name" value="TPR_8"/>
    <property type="match status" value="1"/>
</dbReference>
<organism evidence="2 3">
    <name type="scientific">Rosistilla ulvae</name>
    <dbReference type="NCBI Taxonomy" id="1930277"/>
    <lineage>
        <taxon>Bacteria</taxon>
        <taxon>Pseudomonadati</taxon>
        <taxon>Planctomycetota</taxon>
        <taxon>Planctomycetia</taxon>
        <taxon>Pirellulales</taxon>
        <taxon>Pirellulaceae</taxon>
        <taxon>Rosistilla</taxon>
    </lineage>
</organism>
<proteinExistence type="predicted"/>